<proteinExistence type="inferred from homology"/>
<keyword evidence="3" id="KW-0326">Glycosidase</keyword>
<keyword evidence="2 5" id="KW-0378">Hydrolase</keyword>
<dbReference type="EMBL" id="SMSE01000001">
    <property type="protein sequence ID" value="TDG15323.1"/>
    <property type="molecule type" value="Genomic_DNA"/>
</dbReference>
<comment type="caution">
    <text evidence="5">The sequence shown here is derived from an EMBL/GenBank/DDBJ whole genome shotgun (WGS) entry which is preliminary data.</text>
</comment>
<dbReference type="AlphaFoldDB" id="A0A4R5LV72"/>
<dbReference type="InterPro" id="IPR036881">
    <property type="entry name" value="Glyco_hydro_3_C_sf"/>
</dbReference>
<dbReference type="GO" id="GO:0004553">
    <property type="term" value="F:hydrolase activity, hydrolyzing O-glycosyl compounds"/>
    <property type="evidence" value="ECO:0007669"/>
    <property type="project" value="InterPro"/>
</dbReference>
<evidence type="ECO:0000259" key="4">
    <source>
        <dbReference type="Pfam" id="PF00933"/>
    </source>
</evidence>
<dbReference type="GO" id="GO:0005975">
    <property type="term" value="P:carbohydrate metabolic process"/>
    <property type="evidence" value="ECO:0007669"/>
    <property type="project" value="InterPro"/>
</dbReference>
<dbReference type="InterPro" id="IPR017853">
    <property type="entry name" value="GH"/>
</dbReference>
<dbReference type="RefSeq" id="WP_133209610.1">
    <property type="nucleotide sequence ID" value="NZ_SMSE01000001.1"/>
</dbReference>
<dbReference type="PANTHER" id="PTHR30480">
    <property type="entry name" value="BETA-HEXOSAMINIDASE-RELATED"/>
    <property type="match status" value="1"/>
</dbReference>
<dbReference type="InterPro" id="IPR001764">
    <property type="entry name" value="Glyco_hydro_3_N"/>
</dbReference>
<dbReference type="Gene3D" id="3.40.50.1700">
    <property type="entry name" value="Glycoside hydrolase family 3 C-terminal domain"/>
    <property type="match status" value="1"/>
</dbReference>
<dbReference type="InterPro" id="IPR036962">
    <property type="entry name" value="Glyco_hydro_3_N_sf"/>
</dbReference>
<dbReference type="SUPFAM" id="SSF51445">
    <property type="entry name" value="(Trans)glycosidases"/>
    <property type="match status" value="1"/>
</dbReference>
<reference evidence="5 6" key="1">
    <citation type="submission" date="2019-03" db="EMBL/GenBank/DDBJ databases">
        <title>Seongchinamella monodicae gen. nov., sp. nov., a novel member of the Gammaproteobacteria isolated from a tidal mudflat of beach.</title>
        <authorList>
            <person name="Yang H.G."/>
            <person name="Kang J.W."/>
            <person name="Lee S.D."/>
        </authorList>
    </citation>
    <scope>NUCLEOTIDE SEQUENCE [LARGE SCALE GENOMIC DNA]</scope>
    <source>
        <strain evidence="5 6">GH4-78</strain>
    </source>
</reference>
<dbReference type="Pfam" id="PF00933">
    <property type="entry name" value="Glyco_hydro_3"/>
    <property type="match status" value="1"/>
</dbReference>
<comment type="similarity">
    <text evidence="1">Belongs to the glycosyl hydrolase 3 family.</text>
</comment>
<accession>A0A4R5LV72</accession>
<evidence type="ECO:0000256" key="3">
    <source>
        <dbReference type="ARBA" id="ARBA00023295"/>
    </source>
</evidence>
<evidence type="ECO:0000313" key="5">
    <source>
        <dbReference type="EMBL" id="TDG15323.1"/>
    </source>
</evidence>
<evidence type="ECO:0000256" key="2">
    <source>
        <dbReference type="ARBA" id="ARBA00022801"/>
    </source>
</evidence>
<dbReference type="SUPFAM" id="SSF52279">
    <property type="entry name" value="Beta-D-glucan exohydrolase, C-terminal domain"/>
    <property type="match status" value="1"/>
</dbReference>
<evidence type="ECO:0000313" key="6">
    <source>
        <dbReference type="Proteomes" id="UP000295554"/>
    </source>
</evidence>
<feature type="domain" description="Glycoside hydrolase family 3 N-terminal" evidence="4">
    <location>
        <begin position="38"/>
        <end position="353"/>
    </location>
</feature>
<name>A0A4R5LV72_9GAMM</name>
<dbReference type="GO" id="GO:0009254">
    <property type="term" value="P:peptidoglycan turnover"/>
    <property type="evidence" value="ECO:0007669"/>
    <property type="project" value="TreeGrafter"/>
</dbReference>
<protein>
    <submittedName>
        <fullName evidence="5">Glycoside hydrolase family 3 protein</fullName>
    </submittedName>
</protein>
<dbReference type="OrthoDB" id="9781691at2"/>
<dbReference type="PANTHER" id="PTHR30480:SF16">
    <property type="entry name" value="GLYCOSIDE HYDROLASE FAMILY 3 DOMAIN PROTEIN"/>
    <property type="match status" value="1"/>
</dbReference>
<dbReference type="InterPro" id="IPR019800">
    <property type="entry name" value="Glyco_hydro_3_AS"/>
</dbReference>
<organism evidence="5 6">
    <name type="scientific">Seongchinamella unica</name>
    <dbReference type="NCBI Taxonomy" id="2547392"/>
    <lineage>
        <taxon>Bacteria</taxon>
        <taxon>Pseudomonadati</taxon>
        <taxon>Pseudomonadota</taxon>
        <taxon>Gammaproteobacteria</taxon>
        <taxon>Cellvibrionales</taxon>
        <taxon>Halieaceae</taxon>
        <taxon>Seongchinamella</taxon>
    </lineage>
</organism>
<dbReference type="Proteomes" id="UP000295554">
    <property type="component" value="Unassembled WGS sequence"/>
</dbReference>
<keyword evidence="6" id="KW-1185">Reference proteome</keyword>
<evidence type="ECO:0000256" key="1">
    <source>
        <dbReference type="ARBA" id="ARBA00005336"/>
    </source>
</evidence>
<sequence length="560" mass="58682">MSNSDPSTLRQCIALKLMPDIRFFDRGDGRAPVLELSDELARGLRAINPCGVILFRENLASVEQIRRLTGEIRRCLGPRALIGVDQEGGRVTRLPRAECTSFSGNMALAACEDGQQLALLAGAAQAAELRALGININFVPSLDVNSNPDNPVIGVRSFGDDPDRVAALGAALLEGLQGGGVAGSLKHFPGHGDTSQDSHTDLPCVSRDAEQALASDLAPFSRVIESSAPAMVMTAHIQYPALDGSTLPGTDVVVPATLSRAILTGLLREQLGYRGVIITDALDMRAISAIISPAEAVIGCFRAGVDIALMPLRLRSPASLEAYQAIIAAVMDAVVRGELDEDELRASAARVLALQARFGDAAVDTGRDCIACEQHLALEQRIAASSLTLIAGQLPTLSPGAAVHLLMPDCASARALSLALLAVEPSLQLSWQGLDDFHAGRERQYVQQTDCYIVGVSEPATSAVVAGGAEDLPNLPDQQPATVQRAMLAAAGDVPTVVALLNSPYPAARFEGLATAVLATYDGATEGVGGQPGPAFRALSRLLCGRSQPRGRLPVRLSAR</sequence>
<gene>
    <name evidence="5" type="ORF">E2F43_03565</name>
</gene>
<dbReference type="Gene3D" id="3.20.20.300">
    <property type="entry name" value="Glycoside hydrolase, family 3, N-terminal domain"/>
    <property type="match status" value="1"/>
</dbReference>
<dbReference type="InterPro" id="IPR050226">
    <property type="entry name" value="NagZ_Beta-hexosaminidase"/>
</dbReference>
<dbReference type="PROSITE" id="PS00775">
    <property type="entry name" value="GLYCOSYL_HYDROL_F3"/>
    <property type="match status" value="1"/>
</dbReference>